<dbReference type="PRINTS" id="PR00455">
    <property type="entry name" value="HTHTETR"/>
</dbReference>
<feature type="domain" description="HTH tetR-type" evidence="3">
    <location>
        <begin position="14"/>
        <end position="74"/>
    </location>
</feature>
<dbReference type="EMBL" id="JAUQYP010000001">
    <property type="protein sequence ID" value="MDO8107074.1"/>
    <property type="molecule type" value="Genomic_DNA"/>
</dbReference>
<evidence type="ECO:0000256" key="1">
    <source>
        <dbReference type="ARBA" id="ARBA00023125"/>
    </source>
</evidence>
<keyword evidence="1 2" id="KW-0238">DNA-binding</keyword>
<dbReference type="Pfam" id="PF00440">
    <property type="entry name" value="TetR_N"/>
    <property type="match status" value="1"/>
</dbReference>
<feature type="DNA-binding region" description="H-T-H motif" evidence="2">
    <location>
        <begin position="37"/>
        <end position="56"/>
    </location>
</feature>
<dbReference type="InterPro" id="IPR009057">
    <property type="entry name" value="Homeodomain-like_sf"/>
</dbReference>
<dbReference type="InterPro" id="IPR036271">
    <property type="entry name" value="Tet_transcr_reg_TetR-rel_C_sf"/>
</dbReference>
<evidence type="ECO:0000313" key="4">
    <source>
        <dbReference type="EMBL" id="MDO8107074.1"/>
    </source>
</evidence>
<dbReference type="InterPro" id="IPR050109">
    <property type="entry name" value="HTH-type_TetR-like_transc_reg"/>
</dbReference>
<reference evidence="4 5" key="1">
    <citation type="submission" date="2023-07" db="EMBL/GenBank/DDBJ databases">
        <title>Description of novel actinomycetes strains, isolated from tidal flat sediment.</title>
        <authorList>
            <person name="Lu C."/>
        </authorList>
    </citation>
    <scope>NUCLEOTIDE SEQUENCE [LARGE SCALE GENOMIC DNA]</scope>
    <source>
        <strain evidence="4 5">SYSU T00b441</strain>
    </source>
</reference>
<dbReference type="PROSITE" id="PS50977">
    <property type="entry name" value="HTH_TETR_2"/>
    <property type="match status" value="1"/>
</dbReference>
<sequence>MTELDARPDTPRRARTRERLMDAAFEVFGEQGLAATSVEQIAERAGFTRGAFYSNFSSKEELLLALMARDKDQWLTSLSERVGRLFPTGGSAVTEDEIGAAVAGLIAGPFEHRQWLLVQNEFRLLALRDPELARAYAAHRAGLEDSLVHIVEQALARARRRLRIDARSMVRVVTALYQDTLERAMLSGEEGESLTPVHTELARLLAAITDPG</sequence>
<dbReference type="Proteomes" id="UP001232536">
    <property type="component" value="Unassembled WGS sequence"/>
</dbReference>
<evidence type="ECO:0000259" key="3">
    <source>
        <dbReference type="PROSITE" id="PS50977"/>
    </source>
</evidence>
<dbReference type="PANTHER" id="PTHR30055">
    <property type="entry name" value="HTH-TYPE TRANSCRIPTIONAL REGULATOR RUTR"/>
    <property type="match status" value="1"/>
</dbReference>
<dbReference type="PANTHER" id="PTHR30055:SF241">
    <property type="entry name" value="TRANSCRIPTIONAL REGULATORY PROTEIN"/>
    <property type="match status" value="1"/>
</dbReference>
<comment type="caution">
    <text evidence="4">The sequence shown here is derived from an EMBL/GenBank/DDBJ whole genome shotgun (WGS) entry which is preliminary data.</text>
</comment>
<dbReference type="InterPro" id="IPR001647">
    <property type="entry name" value="HTH_TetR"/>
</dbReference>
<dbReference type="SUPFAM" id="SSF46689">
    <property type="entry name" value="Homeodomain-like"/>
    <property type="match status" value="1"/>
</dbReference>
<keyword evidence="5" id="KW-1185">Reference proteome</keyword>
<organism evidence="4 5">
    <name type="scientific">Actinotalea lenta</name>
    <dbReference type="NCBI Taxonomy" id="3064654"/>
    <lineage>
        <taxon>Bacteria</taxon>
        <taxon>Bacillati</taxon>
        <taxon>Actinomycetota</taxon>
        <taxon>Actinomycetes</taxon>
        <taxon>Micrococcales</taxon>
        <taxon>Cellulomonadaceae</taxon>
        <taxon>Actinotalea</taxon>
    </lineage>
</organism>
<protein>
    <submittedName>
        <fullName evidence="4">Helix-turn-helix domain-containing protein</fullName>
    </submittedName>
</protein>
<dbReference type="Gene3D" id="1.10.357.10">
    <property type="entry name" value="Tetracycline Repressor, domain 2"/>
    <property type="match status" value="1"/>
</dbReference>
<evidence type="ECO:0000256" key="2">
    <source>
        <dbReference type="PROSITE-ProRule" id="PRU00335"/>
    </source>
</evidence>
<gene>
    <name evidence="4" type="ORF">Q6348_07670</name>
</gene>
<evidence type="ECO:0000313" key="5">
    <source>
        <dbReference type="Proteomes" id="UP001232536"/>
    </source>
</evidence>
<name>A0ABT9D869_9CELL</name>
<accession>A0ABT9D869</accession>
<dbReference type="RefSeq" id="WP_304600709.1">
    <property type="nucleotide sequence ID" value="NZ_JAUQYO010000001.1"/>
</dbReference>
<proteinExistence type="predicted"/>
<dbReference type="SUPFAM" id="SSF48498">
    <property type="entry name" value="Tetracyclin repressor-like, C-terminal domain"/>
    <property type="match status" value="1"/>
</dbReference>